<comment type="caution">
    <text evidence="2">The sequence shown here is derived from an EMBL/GenBank/DDBJ whole genome shotgun (WGS) entry which is preliminary data.</text>
</comment>
<evidence type="ECO:0000313" key="2">
    <source>
        <dbReference type="EMBL" id="CAI4218747.1"/>
    </source>
</evidence>
<accession>A0A9P1HA00</accession>
<gene>
    <name evidence="2" type="ORF">PPNO1_LOCUS8321</name>
</gene>
<dbReference type="EMBL" id="CALLCH030000018">
    <property type="protein sequence ID" value="CAI4218747.1"/>
    <property type="molecule type" value="Genomic_DNA"/>
</dbReference>
<evidence type="ECO:0000256" key="1">
    <source>
        <dbReference type="SAM" id="MobiDB-lite"/>
    </source>
</evidence>
<reference evidence="2" key="1">
    <citation type="submission" date="2022-11" db="EMBL/GenBank/DDBJ databases">
        <authorList>
            <person name="Scott C."/>
            <person name="Bruce N."/>
        </authorList>
    </citation>
    <scope>NUCLEOTIDE SEQUENCE</scope>
</reference>
<dbReference type="AlphaFoldDB" id="A0A9P1HA00"/>
<name>A0A9P1HA00_9PEZI</name>
<dbReference type="Proteomes" id="UP000838763">
    <property type="component" value="Unassembled WGS sequence"/>
</dbReference>
<dbReference type="OrthoDB" id="5376010at2759"/>
<feature type="region of interest" description="Disordered" evidence="1">
    <location>
        <begin position="1"/>
        <end position="66"/>
    </location>
</feature>
<feature type="compositionally biased region" description="Polar residues" evidence="1">
    <location>
        <begin position="57"/>
        <end position="66"/>
    </location>
</feature>
<keyword evidence="3" id="KW-1185">Reference proteome</keyword>
<protein>
    <submittedName>
        <fullName evidence="2">Uncharacterized protein</fullName>
    </submittedName>
</protein>
<organism evidence="2 3">
    <name type="scientific">Parascedosporium putredinis</name>
    <dbReference type="NCBI Taxonomy" id="1442378"/>
    <lineage>
        <taxon>Eukaryota</taxon>
        <taxon>Fungi</taxon>
        <taxon>Dikarya</taxon>
        <taxon>Ascomycota</taxon>
        <taxon>Pezizomycotina</taxon>
        <taxon>Sordariomycetes</taxon>
        <taxon>Hypocreomycetidae</taxon>
        <taxon>Microascales</taxon>
        <taxon>Microascaceae</taxon>
        <taxon>Parascedosporium</taxon>
    </lineage>
</organism>
<sequence length="554" mass="61152">MRRAEPSGDGAMAPEHQRSYMRGSLYANAPNAKYPPPSTAVPSTAPPPSDEDDFEVASQSEPPSNGWWQLYERQRREDAIWEPPLVIGRSLGENLSEWQVACRTVKQWEAILEHHIAQNVDRAALTAVLEELKLARTRLHELPVNEKTVTPMYELEATSNQAIQDRLEILHRAHSSSRFPPEARNIAAAIHAYESGEIQYWDKYTVIWNGEIAGYFPKYRSFSENRARLVADFAESYGPGWLWYEEPLQPSSMPTTLEGTGPTAPATAMRATATVMEDRLGYGFGSWTITMGFRRLKPYVSKGATGEDAAEGQDCNEGRVPYKSRFAEDLHLEPDETVPQIHFDVLLDSGSTYPILYQSDLVHLGISPDSYAAQSVTRVATVNGNIDMALYEMLASVTDINCSSLVDENRAVWPSEPAMLGNVRSPVRNRANGCGRLSGMLPFISCYLTAAPGTGVIWMGEDRGEVLGVDKFPGQLSYSSKTKPAAAERLRRLAEGGAMIGVHFEQTVPQGGSITDQDTEFGSSTLTRYDANGEVMETVIVDPTGRGEAERGHI</sequence>
<evidence type="ECO:0000313" key="3">
    <source>
        <dbReference type="Proteomes" id="UP000838763"/>
    </source>
</evidence>
<proteinExistence type="predicted"/>
<feature type="compositionally biased region" description="Pro residues" evidence="1">
    <location>
        <begin position="33"/>
        <end position="48"/>
    </location>
</feature>